<dbReference type="EMBL" id="GBRH01222725">
    <property type="protein sequence ID" value="JAD75170.1"/>
    <property type="molecule type" value="Transcribed_RNA"/>
</dbReference>
<sequence length="174" mass="20270">MSQIILTSGRCVHHDRWSNRWWRNWKNLKYHPIRTGKFGIQAQQKTVLITYSLKNVKDPLGREDLLSFHRLRELLLIICFLLWCFKLCNHLHAINCNIWLLSTTTTSFLYRSISILLILNIKVVTPCTDFLALASIIYSLQSILRIPNFQSLLEFGIILVHEDLGAVEADTPHN</sequence>
<dbReference type="AlphaFoldDB" id="A0A0A9CP66"/>
<organism evidence="1">
    <name type="scientific">Arundo donax</name>
    <name type="common">Giant reed</name>
    <name type="synonym">Donax arundinaceus</name>
    <dbReference type="NCBI Taxonomy" id="35708"/>
    <lineage>
        <taxon>Eukaryota</taxon>
        <taxon>Viridiplantae</taxon>
        <taxon>Streptophyta</taxon>
        <taxon>Embryophyta</taxon>
        <taxon>Tracheophyta</taxon>
        <taxon>Spermatophyta</taxon>
        <taxon>Magnoliopsida</taxon>
        <taxon>Liliopsida</taxon>
        <taxon>Poales</taxon>
        <taxon>Poaceae</taxon>
        <taxon>PACMAD clade</taxon>
        <taxon>Arundinoideae</taxon>
        <taxon>Arundineae</taxon>
        <taxon>Arundo</taxon>
    </lineage>
</organism>
<accession>A0A0A9CP66</accession>
<name>A0A0A9CP66_ARUDO</name>
<proteinExistence type="predicted"/>
<evidence type="ECO:0000313" key="1">
    <source>
        <dbReference type="EMBL" id="JAD75170.1"/>
    </source>
</evidence>
<protein>
    <submittedName>
        <fullName evidence="1">Similar to NRPB1 (RNA POLYMERASE II LARGE SUBUNIT)</fullName>
    </submittedName>
</protein>
<reference evidence="1" key="2">
    <citation type="journal article" date="2015" name="Data Brief">
        <title>Shoot transcriptome of the giant reed, Arundo donax.</title>
        <authorList>
            <person name="Barrero R.A."/>
            <person name="Guerrero F.D."/>
            <person name="Moolhuijzen P."/>
            <person name="Goolsby J.A."/>
            <person name="Tidwell J."/>
            <person name="Bellgard S.E."/>
            <person name="Bellgard M.I."/>
        </authorList>
    </citation>
    <scope>NUCLEOTIDE SEQUENCE</scope>
    <source>
        <tissue evidence="1">Shoot tissue taken approximately 20 cm above the soil surface</tissue>
    </source>
</reference>
<reference evidence="1" key="1">
    <citation type="submission" date="2014-09" db="EMBL/GenBank/DDBJ databases">
        <authorList>
            <person name="Magalhaes I.L.F."/>
            <person name="Oliveira U."/>
            <person name="Santos F.R."/>
            <person name="Vidigal T.H.D.A."/>
            <person name="Brescovit A.D."/>
            <person name="Santos A.J."/>
        </authorList>
    </citation>
    <scope>NUCLEOTIDE SEQUENCE</scope>
    <source>
        <tissue evidence="1">Shoot tissue taken approximately 20 cm above the soil surface</tissue>
    </source>
</reference>